<keyword evidence="6" id="KW-1185">Reference proteome</keyword>
<dbReference type="PROSITE" id="PS00122">
    <property type="entry name" value="CARBOXYLESTERASE_B_1"/>
    <property type="match status" value="1"/>
</dbReference>
<dbReference type="PROSITE" id="PS00941">
    <property type="entry name" value="CARBOXYLESTERASE_B_2"/>
    <property type="match status" value="1"/>
</dbReference>
<proteinExistence type="inferred from homology"/>
<sequence length="542" mass="59826">MIRVCCHGLVKSGRTTVNTPLGPLQGFEEADGVRSWQGVPFARPPSANLRFRPPQPLTDKWTEPKDCTKPGSMCPQLDIHKNVYLGNEDCLYLNIWVPPSASVGSPADVMLWIYGGAFEIGDGSEFGTYDGRSLASNTSKVVVTFNYRVGIFGFFPHVALLSESEHNTTGNYGLQDQRAAMQWVTENIALFGGNPNKVTLFGESAGAMSVCYHLASPASAGLFARAIMESGNCDSAELFKPWRAAEASGNRVAQDLGCDLGDDHAGTLKCLRGLTTGELQADAWFPGKNATADSFATLAPICTYVPTIDGSPIGMLEAPLETFKRGEGNKVPVIMGSNRDEGTIFVPLLPFVVERHSIHFPLNDQGVQYFVERIMHYNTTTSARVLAQYPSDHFKTEDSRAAAILRDYVILCPTRRALRAMVGSGMRDVWEYRFTYPMHWAGSGILGDYHGSEVFFVFRSALKQSLTHRVNAKDRQMVDIFTSYWSSFASVGNPNNSTRRLPSWPRYTSMSDLHQELTVPPTPKRGLKSVLCDFWDNVQKSL</sequence>
<gene>
    <name evidence="5" type="ORF">CYMTET_16580</name>
</gene>
<dbReference type="SUPFAM" id="SSF53474">
    <property type="entry name" value="alpha/beta-Hydrolases"/>
    <property type="match status" value="1"/>
</dbReference>
<dbReference type="InterPro" id="IPR029058">
    <property type="entry name" value="AB_hydrolase_fold"/>
</dbReference>
<dbReference type="InterPro" id="IPR050309">
    <property type="entry name" value="Type-B_Carboxylest/Lipase"/>
</dbReference>
<comment type="caution">
    <text evidence="5">The sequence shown here is derived from an EMBL/GenBank/DDBJ whole genome shotgun (WGS) entry which is preliminary data.</text>
</comment>
<feature type="domain" description="Carboxylesterase type B" evidence="4">
    <location>
        <begin position="15"/>
        <end position="535"/>
    </location>
</feature>
<protein>
    <recommendedName>
        <fullName evidence="3">Carboxylic ester hydrolase</fullName>
        <ecNumber evidence="3">3.1.1.-</ecNumber>
    </recommendedName>
</protein>
<name>A0AAE0L7T0_9CHLO</name>
<dbReference type="InterPro" id="IPR002018">
    <property type="entry name" value="CarbesteraseB"/>
</dbReference>
<dbReference type="Gene3D" id="3.40.50.1820">
    <property type="entry name" value="alpha/beta hydrolase"/>
    <property type="match status" value="1"/>
</dbReference>
<evidence type="ECO:0000256" key="2">
    <source>
        <dbReference type="ARBA" id="ARBA00022801"/>
    </source>
</evidence>
<evidence type="ECO:0000256" key="1">
    <source>
        <dbReference type="ARBA" id="ARBA00005964"/>
    </source>
</evidence>
<evidence type="ECO:0000313" key="6">
    <source>
        <dbReference type="Proteomes" id="UP001190700"/>
    </source>
</evidence>
<dbReference type="Proteomes" id="UP001190700">
    <property type="component" value="Unassembled WGS sequence"/>
</dbReference>
<dbReference type="GO" id="GO:0016787">
    <property type="term" value="F:hydrolase activity"/>
    <property type="evidence" value="ECO:0007669"/>
    <property type="project" value="UniProtKB-KW"/>
</dbReference>
<comment type="similarity">
    <text evidence="1 3">Belongs to the type-B carboxylesterase/lipase family.</text>
</comment>
<evidence type="ECO:0000259" key="4">
    <source>
        <dbReference type="Pfam" id="PF00135"/>
    </source>
</evidence>
<dbReference type="InterPro" id="IPR019819">
    <property type="entry name" value="Carboxylesterase_B_CS"/>
</dbReference>
<dbReference type="PANTHER" id="PTHR11559">
    <property type="entry name" value="CARBOXYLESTERASE"/>
    <property type="match status" value="1"/>
</dbReference>
<dbReference type="AlphaFoldDB" id="A0AAE0L7T0"/>
<keyword evidence="2 3" id="KW-0378">Hydrolase</keyword>
<dbReference type="EMBL" id="LGRX02007318">
    <property type="protein sequence ID" value="KAK3275281.1"/>
    <property type="molecule type" value="Genomic_DNA"/>
</dbReference>
<reference evidence="5 6" key="1">
    <citation type="journal article" date="2015" name="Genome Biol. Evol.">
        <title>Comparative Genomics of a Bacterivorous Green Alga Reveals Evolutionary Causalities and Consequences of Phago-Mixotrophic Mode of Nutrition.</title>
        <authorList>
            <person name="Burns J.A."/>
            <person name="Paasch A."/>
            <person name="Narechania A."/>
            <person name="Kim E."/>
        </authorList>
    </citation>
    <scope>NUCLEOTIDE SEQUENCE [LARGE SCALE GENOMIC DNA]</scope>
    <source>
        <strain evidence="5 6">PLY_AMNH</strain>
    </source>
</reference>
<evidence type="ECO:0000256" key="3">
    <source>
        <dbReference type="RuleBase" id="RU361235"/>
    </source>
</evidence>
<dbReference type="InterPro" id="IPR019826">
    <property type="entry name" value="Carboxylesterase_B_AS"/>
</dbReference>
<dbReference type="EC" id="3.1.1.-" evidence="3"/>
<accession>A0AAE0L7T0</accession>
<dbReference type="Pfam" id="PF00135">
    <property type="entry name" value="COesterase"/>
    <property type="match status" value="1"/>
</dbReference>
<organism evidence="5 6">
    <name type="scientific">Cymbomonas tetramitiformis</name>
    <dbReference type="NCBI Taxonomy" id="36881"/>
    <lineage>
        <taxon>Eukaryota</taxon>
        <taxon>Viridiplantae</taxon>
        <taxon>Chlorophyta</taxon>
        <taxon>Pyramimonadophyceae</taxon>
        <taxon>Pyramimonadales</taxon>
        <taxon>Pyramimonadaceae</taxon>
        <taxon>Cymbomonas</taxon>
    </lineage>
</organism>
<evidence type="ECO:0000313" key="5">
    <source>
        <dbReference type="EMBL" id="KAK3275281.1"/>
    </source>
</evidence>